<protein>
    <recommendedName>
        <fullName evidence="5">Cytochrome c-552/4 domain-containing protein</fullName>
    </recommendedName>
</protein>
<keyword evidence="2" id="KW-0472">Membrane</keyword>
<evidence type="ECO:0000256" key="2">
    <source>
        <dbReference type="SAM" id="Phobius"/>
    </source>
</evidence>
<dbReference type="Proteomes" id="UP000464178">
    <property type="component" value="Chromosome"/>
</dbReference>
<feature type="transmembrane region" description="Helical" evidence="2">
    <location>
        <begin position="21"/>
        <end position="44"/>
    </location>
</feature>
<proteinExistence type="predicted"/>
<accession>A0A6P2D3G4</accession>
<feature type="region of interest" description="Disordered" evidence="1">
    <location>
        <begin position="1327"/>
        <end position="1353"/>
    </location>
</feature>
<gene>
    <name evidence="3" type="ORF">SOIL9_18560</name>
</gene>
<keyword evidence="2" id="KW-1133">Transmembrane helix</keyword>
<dbReference type="SUPFAM" id="SSF75011">
    <property type="entry name" value="3-carboxy-cis,cis-mucoante lactonizing enzyme"/>
    <property type="match status" value="1"/>
</dbReference>
<evidence type="ECO:0000313" key="3">
    <source>
        <dbReference type="EMBL" id="VTR95858.1"/>
    </source>
</evidence>
<dbReference type="InterPro" id="IPR036280">
    <property type="entry name" value="Multihaem_cyt_sf"/>
</dbReference>
<feature type="compositionally biased region" description="Basic residues" evidence="1">
    <location>
        <begin position="1344"/>
        <end position="1353"/>
    </location>
</feature>
<dbReference type="EMBL" id="LR593886">
    <property type="protein sequence ID" value="VTR95858.1"/>
    <property type="molecule type" value="Genomic_DNA"/>
</dbReference>
<evidence type="ECO:0000256" key="1">
    <source>
        <dbReference type="SAM" id="MobiDB-lite"/>
    </source>
</evidence>
<dbReference type="RefSeq" id="WP_174266023.1">
    <property type="nucleotide sequence ID" value="NZ_LR593886.1"/>
</dbReference>
<reference evidence="3 4" key="1">
    <citation type="submission" date="2019-05" db="EMBL/GenBank/DDBJ databases">
        <authorList>
            <consortium name="Science for Life Laboratories"/>
        </authorList>
    </citation>
    <scope>NUCLEOTIDE SEQUENCE [LARGE SCALE GENOMIC DNA]</scope>
    <source>
        <strain evidence="3">Soil9</strain>
    </source>
</reference>
<dbReference type="Pfam" id="PF08309">
    <property type="entry name" value="LVIVD"/>
    <property type="match status" value="4"/>
</dbReference>
<organism evidence="3 4">
    <name type="scientific">Gemmata massiliana</name>
    <dbReference type="NCBI Taxonomy" id="1210884"/>
    <lineage>
        <taxon>Bacteria</taxon>
        <taxon>Pseudomonadati</taxon>
        <taxon>Planctomycetota</taxon>
        <taxon>Planctomycetia</taxon>
        <taxon>Gemmatales</taxon>
        <taxon>Gemmataceae</taxon>
        <taxon>Gemmata</taxon>
    </lineage>
</organism>
<evidence type="ECO:0008006" key="5">
    <source>
        <dbReference type="Google" id="ProtNLM"/>
    </source>
</evidence>
<feature type="region of interest" description="Disordered" evidence="1">
    <location>
        <begin position="48"/>
        <end position="82"/>
    </location>
</feature>
<dbReference type="SUPFAM" id="SSF48695">
    <property type="entry name" value="Multiheme cytochromes"/>
    <property type="match status" value="2"/>
</dbReference>
<feature type="compositionally biased region" description="Basic and acidic residues" evidence="1">
    <location>
        <begin position="1331"/>
        <end position="1343"/>
    </location>
</feature>
<dbReference type="KEGG" id="gms:SOIL9_18560"/>
<keyword evidence="2" id="KW-0812">Transmembrane</keyword>
<keyword evidence="4" id="KW-1185">Reference proteome</keyword>
<sequence length="1353" mass="148666">MDAVDTSAPGRCPHRRARRAAFRALVLFLPLSCVLTLCAVVAYAQQPAATPGAPKSPILPAAGDGTRDSKNPDWSTDPADPFPMPPELANVELMKQTHEEAYAKSAGCMACHKGVGDPHGKDTLRIGCTDCHGGDASSTDKNKAHVLPKMPQFWLSAANPVRSYTLLNNESPAFVRFVNPGDFRIAHISCGTSGCHPKEVQTNRKQIMNTGCMLLGAAAYNNGTLPVKRAVIGEAYGMSGAPLMLKTYPPPTPEEEKRGVVAQLVPLPRFEMSQPGNVLRIFEPGGRFSPEIGIPETKDEPGRTRVRLSLRGLGTSNRTDPVLVSANKTRLFDPTLNFLGTNDNPGDYRSSGCSACHVAYANDRSPVHSGPFAKYGNRGTSFSDDPTIPKNEPGHPIEHKFTNSIPTSQCMVCHIHPGTTVMNSYIGYMWYDEESDGKHMYPSKQKNPTPEELVRSMLRNPNESAARGHLADPQFTANLTDLNPHLSKNHFADFHSHGWAFRAVFKKDKKGNYIDHAGGFVGPPTAEKMAAGVDWPNQARAFHQNSKFPDPKTGAQAAREAETKLNDSCRAGKPVHMMDIHMEKGMHCVDCHFSQDMHGNNRLHMEVRAAIEIQCVDCHGTAGAYATLKTSGPASYTSAPDGKGRNLLAMKTPFGVPRFEIREAPDGSKRYFQNSSVEKGLQWELVQTKDTITKGHARYNEKAALAKTVRVDKASGKMVWGDLPGDGSCAHSNDNMSCMTCHSAWNPSCFGCHLPQRANLKMPTLHADGSVQRNYTAYNFQTLRDCTYMLARDGDVTGNKINPARSSCAIHVGSHNGNREGIYVQQPTISAEGFGGIAFSTNVPHTVRGRGVGETKQCSDCHLSKKNDNNAWMAQLLMQGTGFMNFVGKYAWVAAGEEGVFAVQVTESTEPQAVFGSDMHYYAYPDNYKKHAEKGGLLKNAHEHPGRDISKGVTRPFLKSEVLMVQNRGEYLYAACGEGGVRVFDIAFIDDKAFAERFSTAPVSPIGQKFYLDTKYATYVAAPTTVPVDPTRTQMEGNKEQKVHPLFGYLYICDKYEGLILTGAATTIDGNPVNNFLKKEVCFNPDGLLYDAKHAVVHGHYVYVSCAAGLVVIDIDDPKKPKVTSVIGEKHLKHPHMVATQFRYAYVCDEEGVKVLDITDPAKPVPKSFIRLPEAHSIYLARTYAYVAAGPRGLVILDIQNAEEPKVDQVYNANGHINDAHDVKLGITYNSLFAYIADGKNGMRIVQLMSPETPGYEGFGPRPTPRLVATFRLPHGGHIKSVARGLDRDRAVDENGNQIGVFGRVGARPLNDKEQRKMYLRDGIPWYVSDNPKEPGLYEERRTPKPKRRRRRV</sequence>
<name>A0A6P2D3G4_9BACT</name>
<dbReference type="InterPro" id="IPR013211">
    <property type="entry name" value="LVIVD"/>
</dbReference>
<evidence type="ECO:0000313" key="4">
    <source>
        <dbReference type="Proteomes" id="UP000464178"/>
    </source>
</evidence>